<dbReference type="AlphaFoldDB" id="A0KLW2"/>
<keyword evidence="1" id="KW-0436">Ligase</keyword>
<keyword evidence="4" id="KW-0030">Aminoacyl-tRNA synthetase</keyword>
<dbReference type="InterPro" id="IPR009080">
    <property type="entry name" value="tRNAsynth_Ia_anticodon-bd"/>
</dbReference>
<reference evidence="6 7" key="1">
    <citation type="journal article" date="2006" name="J. Bacteriol.">
        <title>Genome sequence of Aeromonas hydrophila ATCC 7966T: jack of all trades.</title>
        <authorList>
            <person name="Seshadri R."/>
            <person name="Joseph S.W."/>
            <person name="Chopra A.K."/>
            <person name="Sha J."/>
            <person name="Shaw J."/>
            <person name="Graf J."/>
            <person name="Haft D."/>
            <person name="Wu M."/>
            <person name="Ren Q."/>
            <person name="Rosovitz M.J."/>
            <person name="Madupu R."/>
            <person name="Tallon L."/>
            <person name="Kim M."/>
            <person name="Jin S."/>
            <person name="Vuong H."/>
            <person name="Stine O.C."/>
            <person name="Ali A."/>
            <person name="Horneman A.J."/>
            <person name="Heidelberg J.F."/>
        </authorList>
    </citation>
    <scope>NUCLEOTIDE SEQUENCE [LARGE SCALE GENOMIC DNA]</scope>
    <source>
        <strain evidence="7">ATCC 7966 / DSM 30187 / BCRC 13018 / CCUG 14551 / JCM 1027 / KCTC 2358 / NCIMB 9240 / NCTC 8049</strain>
    </source>
</reference>
<dbReference type="SUPFAM" id="SSF47323">
    <property type="entry name" value="Anticodon-binding domain of a subclass of class I aminoacyl-tRNA synthetases"/>
    <property type="match status" value="1"/>
</dbReference>
<evidence type="ECO:0000313" key="7">
    <source>
        <dbReference type="Proteomes" id="UP000000756"/>
    </source>
</evidence>
<dbReference type="EnsemblBacteria" id="ABK39730">
    <property type="protein sequence ID" value="ABK39730"/>
    <property type="gene ID" value="AHA_2755"/>
</dbReference>
<evidence type="ECO:0000313" key="6">
    <source>
        <dbReference type="EMBL" id="ABK39730.1"/>
    </source>
</evidence>
<evidence type="ECO:0000256" key="4">
    <source>
        <dbReference type="ARBA" id="ARBA00023146"/>
    </source>
</evidence>
<keyword evidence="3" id="KW-0067">ATP-binding</keyword>
<dbReference type="Gene3D" id="1.20.120.1910">
    <property type="entry name" value="Cysteine-tRNA ligase, C-terminal anti-codon recognition domain"/>
    <property type="match status" value="1"/>
</dbReference>
<dbReference type="EMBL" id="CP000462">
    <property type="protein sequence ID" value="ABK39730.1"/>
    <property type="molecule type" value="Genomic_DNA"/>
</dbReference>
<evidence type="ECO:0000256" key="2">
    <source>
        <dbReference type="ARBA" id="ARBA00022741"/>
    </source>
</evidence>
<dbReference type="GO" id="GO:0005524">
    <property type="term" value="F:ATP binding"/>
    <property type="evidence" value="ECO:0007669"/>
    <property type="project" value="UniProtKB-KW"/>
</dbReference>
<dbReference type="InterPro" id="IPR056411">
    <property type="entry name" value="CysS_C"/>
</dbReference>
<dbReference type="Proteomes" id="UP000000756">
    <property type="component" value="Chromosome"/>
</dbReference>
<dbReference type="HOGENOM" id="CLU_2930780_0_0_6"/>
<evidence type="ECO:0000256" key="3">
    <source>
        <dbReference type="ARBA" id="ARBA00022840"/>
    </source>
</evidence>
<keyword evidence="7" id="KW-1185">Reference proteome</keyword>
<evidence type="ECO:0000259" key="5">
    <source>
        <dbReference type="Pfam" id="PF23493"/>
    </source>
</evidence>
<name>A0KLW2_AERHH</name>
<dbReference type="GO" id="GO:0006418">
    <property type="term" value="P:tRNA aminoacylation for protein translation"/>
    <property type="evidence" value="ECO:0007669"/>
    <property type="project" value="InterPro"/>
</dbReference>
<dbReference type="Pfam" id="PF23493">
    <property type="entry name" value="CysS_C"/>
    <property type="match status" value="1"/>
</dbReference>
<gene>
    <name evidence="6" type="ordered locus">AHA_2755</name>
</gene>
<proteinExistence type="predicted"/>
<dbReference type="PATRIC" id="fig|380703.7.peg.2764"/>
<dbReference type="KEGG" id="aha:AHA_2755"/>
<keyword evidence="2" id="KW-0547">Nucleotide-binding</keyword>
<accession>A0KLW2</accession>
<dbReference type="GO" id="GO:0004812">
    <property type="term" value="F:aminoacyl-tRNA ligase activity"/>
    <property type="evidence" value="ECO:0007669"/>
    <property type="project" value="UniProtKB-KW"/>
</dbReference>
<evidence type="ECO:0000256" key="1">
    <source>
        <dbReference type="ARBA" id="ARBA00022598"/>
    </source>
</evidence>
<dbReference type="STRING" id="380703.AHA_2755"/>
<feature type="domain" description="Cysteinyl-tRNA ligase anticodon binding" evidence="5">
    <location>
        <begin position="2"/>
        <end position="35"/>
    </location>
</feature>
<sequence>MAEIEQLIVQRNQARADKNWAADAAARNRLTEMGIGAGRQHRQDQPAPCLRPVALLVPTG</sequence>
<protein>
    <recommendedName>
        <fullName evidence="5">Cysteinyl-tRNA ligase anticodon binding domain-containing protein</fullName>
    </recommendedName>
</protein>
<organism evidence="6 7">
    <name type="scientific">Aeromonas hydrophila subsp. hydrophila (strain ATCC 7966 / DSM 30187 / BCRC 13018 / CCUG 14551 / JCM 1027 / KCTC 2358 / NCIMB 9240 / NCTC 8049)</name>
    <dbReference type="NCBI Taxonomy" id="380703"/>
    <lineage>
        <taxon>Bacteria</taxon>
        <taxon>Pseudomonadati</taxon>
        <taxon>Pseudomonadota</taxon>
        <taxon>Gammaproteobacteria</taxon>
        <taxon>Aeromonadales</taxon>
        <taxon>Aeromonadaceae</taxon>
        <taxon>Aeromonas</taxon>
    </lineage>
</organism>